<dbReference type="EMBL" id="LGRX02026918">
    <property type="protein sequence ID" value="KAK3250104.1"/>
    <property type="molecule type" value="Genomic_DNA"/>
</dbReference>
<evidence type="ECO:0000313" key="1">
    <source>
        <dbReference type="EMBL" id="KAK3250104.1"/>
    </source>
</evidence>
<dbReference type="AlphaFoldDB" id="A0AAE0F3G5"/>
<keyword evidence="2" id="KW-1185">Reference proteome</keyword>
<reference evidence="1 2" key="1">
    <citation type="journal article" date="2015" name="Genome Biol. Evol.">
        <title>Comparative Genomics of a Bacterivorous Green Alga Reveals Evolutionary Causalities and Consequences of Phago-Mixotrophic Mode of Nutrition.</title>
        <authorList>
            <person name="Burns J.A."/>
            <person name="Paasch A."/>
            <person name="Narechania A."/>
            <person name="Kim E."/>
        </authorList>
    </citation>
    <scope>NUCLEOTIDE SEQUENCE [LARGE SCALE GENOMIC DNA]</scope>
    <source>
        <strain evidence="1 2">PLY_AMNH</strain>
    </source>
</reference>
<gene>
    <name evidence="1" type="ORF">CYMTET_40508</name>
</gene>
<evidence type="ECO:0000313" key="2">
    <source>
        <dbReference type="Proteomes" id="UP001190700"/>
    </source>
</evidence>
<dbReference type="Proteomes" id="UP001190700">
    <property type="component" value="Unassembled WGS sequence"/>
</dbReference>
<protein>
    <submittedName>
        <fullName evidence="1">Uncharacterized protein</fullName>
    </submittedName>
</protein>
<organism evidence="1 2">
    <name type="scientific">Cymbomonas tetramitiformis</name>
    <dbReference type="NCBI Taxonomy" id="36881"/>
    <lineage>
        <taxon>Eukaryota</taxon>
        <taxon>Viridiplantae</taxon>
        <taxon>Chlorophyta</taxon>
        <taxon>Pyramimonadophyceae</taxon>
        <taxon>Pyramimonadales</taxon>
        <taxon>Pyramimonadaceae</taxon>
        <taxon>Cymbomonas</taxon>
    </lineage>
</organism>
<sequence>MPDLILVSSLGNQVDPSGLYGHALCLDAVREEFAPEAVLQADFVGDGLVKALVMASYPVHHKGKPMDTPMDTFDGTDAPKNISMFVWSSAIPDFAGVPATTLRAAVRVMDIHPISIRSSSKGSEMDVTCVRACGGEEELQLAFNRRMRDAEASHPAASKYTSTPAPPLVEARPPLWRRVHLSS</sequence>
<comment type="caution">
    <text evidence="1">The sequence shown here is derived from an EMBL/GenBank/DDBJ whole genome shotgun (WGS) entry which is preliminary data.</text>
</comment>
<accession>A0AAE0F3G5</accession>
<proteinExistence type="predicted"/>
<name>A0AAE0F3G5_9CHLO</name>